<gene>
    <name evidence="1" type="ORF">CRP4_gp21</name>
</gene>
<reference evidence="1 2" key="1">
    <citation type="journal article" date="2019" name="mSystems">
        <title>Diverse, abundant and novel viruses infecting the marine abundant Roseobacter RCA lineage.</title>
        <authorList>
            <person name="Zhang Z.F."/>
            <person name="Chen F."/>
            <person name="Chu X."/>
            <person name="Zhang H."/>
            <person name="Luo H.W."/>
            <person name="Zhai Z.Q."/>
            <person name="Yang M.Y."/>
            <person name="Zhao Y.L."/>
        </authorList>
    </citation>
    <scope>NUCLEOTIDE SEQUENCE [LARGE SCALE GENOMIC DNA]</scope>
</reference>
<evidence type="ECO:0000313" key="1">
    <source>
        <dbReference type="EMBL" id="QBQ72630.1"/>
    </source>
</evidence>
<name>A0A646QW57_9CAUD</name>
<dbReference type="EMBL" id="MK613346">
    <property type="protein sequence ID" value="QBQ72630.1"/>
    <property type="molecule type" value="Genomic_DNA"/>
</dbReference>
<sequence>MFDYKGQLELLITSYGLLGVLARVDLEEVDVLDILVNRGDIDLEDFFFQDLPIDSIDNEN</sequence>
<protein>
    <submittedName>
        <fullName evidence="1">Uncharacterized protein</fullName>
    </submittedName>
</protein>
<organism evidence="1 2">
    <name type="scientific">Roseobacter phage CRP-4</name>
    <dbReference type="NCBI Taxonomy" id="2559283"/>
    <lineage>
        <taxon>Viruses</taxon>
        <taxon>Duplodnaviria</taxon>
        <taxon>Heunggongvirae</taxon>
        <taxon>Uroviricota</taxon>
        <taxon>Caudoviricetes</taxon>
        <taxon>Zobellviridae</taxon>
        <taxon>Cobavirinae</taxon>
        <taxon>Veravirus</taxon>
    </lineage>
</organism>
<proteinExistence type="predicted"/>
<evidence type="ECO:0000313" key="2">
    <source>
        <dbReference type="Proteomes" id="UP000424671"/>
    </source>
</evidence>
<accession>A0A646QW57</accession>
<dbReference type="Proteomes" id="UP000424671">
    <property type="component" value="Segment"/>
</dbReference>